<dbReference type="GO" id="GO:0000122">
    <property type="term" value="P:negative regulation of transcription by RNA polymerase II"/>
    <property type="evidence" value="ECO:0007669"/>
    <property type="project" value="UniProtKB-ARBA"/>
</dbReference>
<feature type="compositionally biased region" description="Polar residues" evidence="11">
    <location>
        <begin position="351"/>
        <end position="360"/>
    </location>
</feature>
<feature type="region of interest" description="Disordered" evidence="11">
    <location>
        <begin position="72"/>
        <end position="93"/>
    </location>
</feature>
<feature type="domain" description="C2H2-type" evidence="12">
    <location>
        <begin position="190"/>
        <end position="213"/>
    </location>
</feature>
<dbReference type="GO" id="GO:0005634">
    <property type="term" value="C:nucleus"/>
    <property type="evidence" value="ECO:0007669"/>
    <property type="project" value="UniProtKB-SubCell"/>
</dbReference>
<evidence type="ECO:0000256" key="3">
    <source>
        <dbReference type="ARBA" id="ARBA00022737"/>
    </source>
</evidence>
<accession>A0A1D2N781</accession>
<feature type="region of interest" description="Disordered" evidence="11">
    <location>
        <begin position="487"/>
        <end position="550"/>
    </location>
</feature>
<gene>
    <name evidence="13" type="ORF">Ocin01_05576</name>
</gene>
<dbReference type="PROSITE" id="PS00028">
    <property type="entry name" value="ZINC_FINGER_C2H2_1"/>
    <property type="match status" value="5"/>
</dbReference>
<feature type="domain" description="C2H2-type" evidence="12">
    <location>
        <begin position="134"/>
        <end position="161"/>
    </location>
</feature>
<feature type="domain" description="C2H2-type" evidence="12">
    <location>
        <begin position="162"/>
        <end position="189"/>
    </location>
</feature>
<dbReference type="PANTHER" id="PTHR24379">
    <property type="entry name" value="KRAB AND ZINC FINGER DOMAIN-CONTAINING"/>
    <property type="match status" value="1"/>
</dbReference>
<feature type="domain" description="C2H2-type" evidence="12">
    <location>
        <begin position="20"/>
        <end position="47"/>
    </location>
</feature>
<comment type="caution">
    <text evidence="13">The sequence shown here is derived from an EMBL/GenBank/DDBJ whole genome shotgun (WGS) entry which is preliminary data.</text>
</comment>
<dbReference type="STRING" id="48709.A0A1D2N781"/>
<evidence type="ECO:0000256" key="4">
    <source>
        <dbReference type="ARBA" id="ARBA00022771"/>
    </source>
</evidence>
<dbReference type="Gene3D" id="3.30.160.60">
    <property type="entry name" value="Classic Zinc Finger"/>
    <property type="match status" value="5"/>
</dbReference>
<dbReference type="PANTHER" id="PTHR24379:SF121">
    <property type="entry name" value="C2H2-TYPE DOMAIN-CONTAINING PROTEIN"/>
    <property type="match status" value="1"/>
</dbReference>
<organism evidence="13 14">
    <name type="scientific">Orchesella cincta</name>
    <name type="common">Springtail</name>
    <name type="synonym">Podura cincta</name>
    <dbReference type="NCBI Taxonomy" id="48709"/>
    <lineage>
        <taxon>Eukaryota</taxon>
        <taxon>Metazoa</taxon>
        <taxon>Ecdysozoa</taxon>
        <taxon>Arthropoda</taxon>
        <taxon>Hexapoda</taxon>
        <taxon>Collembola</taxon>
        <taxon>Entomobryomorpha</taxon>
        <taxon>Entomobryoidea</taxon>
        <taxon>Orchesellidae</taxon>
        <taxon>Orchesellinae</taxon>
        <taxon>Orchesella</taxon>
    </lineage>
</organism>
<evidence type="ECO:0000259" key="12">
    <source>
        <dbReference type="PROSITE" id="PS50157"/>
    </source>
</evidence>
<reference evidence="13 14" key="1">
    <citation type="journal article" date="2016" name="Genome Biol. Evol.">
        <title>Gene Family Evolution Reflects Adaptation to Soil Environmental Stressors in the Genome of the Collembolan Orchesella cincta.</title>
        <authorList>
            <person name="Faddeeva-Vakhrusheva A."/>
            <person name="Derks M.F."/>
            <person name="Anvar S.Y."/>
            <person name="Agamennone V."/>
            <person name="Suring W."/>
            <person name="Smit S."/>
            <person name="van Straalen N.M."/>
            <person name="Roelofs D."/>
        </authorList>
    </citation>
    <scope>NUCLEOTIDE SEQUENCE [LARGE SCALE GENOMIC DNA]</scope>
    <source>
        <tissue evidence="13">Mixed pool</tissue>
    </source>
</reference>
<dbReference type="FunFam" id="3.30.160.60:FF:001465">
    <property type="entry name" value="Zinc finger protein 560"/>
    <property type="match status" value="1"/>
</dbReference>
<dbReference type="PROSITE" id="PS50157">
    <property type="entry name" value="ZINC_FINGER_C2H2_2"/>
    <property type="match status" value="5"/>
</dbReference>
<feature type="compositionally biased region" description="Polar residues" evidence="11">
    <location>
        <begin position="411"/>
        <end position="428"/>
    </location>
</feature>
<evidence type="ECO:0000256" key="1">
    <source>
        <dbReference type="ARBA" id="ARBA00004123"/>
    </source>
</evidence>
<sequence>MQKGSLDSHLISHKPPEKTYDCEKCGMQFHVKANLRQHMRTHSDNPKKFPCDFCPSGFSKRVNLRYHIKRKHPEEAEKMNNNNNSNDSGAGNLQSGLAMAEALSGTILPNNNAAAAALPSCGDTSKDNKNQGSFKCEHCDRAFLFKNNLKAHLRTHTRDKKYTCDLCGKSFIYKESLKNHMLLHSNELPYLCDICGKKFRDRSNRRKHVKNVHKYLFINGDINNPVKPGTVTPGSSGAGVNVGVPGATSAAQPGEPPTKKKKVSKKAAAAAAAAAAGQQNPAEQMAAAGQDNSNKTRSIIKSPAAPRGKKAKTAAVAATKTASNTKSVIVSASTTGSLDTKVDRKIIMSPSPKNTGAGLTSSSVGSPSSLEYVHSHSSLPVTVHVPMAGSQGQFSHGRNIIVKAASSASSIPPNHQSPPALSPEITNLSSSQDSRGSDPSGGGHPYGSGGTGNPSHPPMEIQVVNAEYSHLYPADPNSLPYEQHHHYHWTSAPPSAPPGMDHGNHPPNSSSPYELVAPPAGSNGSSSGLVNEGPGSHQHPPVSIAQSYDSGGINPGSNALSAPSAIYATGAAQGHEVLDPSGNGGFFYKDDFDFSYL</sequence>
<feature type="domain" description="C2H2-type" evidence="12">
    <location>
        <begin position="49"/>
        <end position="77"/>
    </location>
</feature>
<dbReference type="Proteomes" id="UP000094527">
    <property type="component" value="Unassembled WGS sequence"/>
</dbReference>
<feature type="region of interest" description="Disordered" evidence="11">
    <location>
        <begin position="407"/>
        <end position="459"/>
    </location>
</feature>
<evidence type="ECO:0000256" key="11">
    <source>
        <dbReference type="SAM" id="MobiDB-lite"/>
    </source>
</evidence>
<evidence type="ECO:0000256" key="6">
    <source>
        <dbReference type="ARBA" id="ARBA00023015"/>
    </source>
</evidence>
<dbReference type="OrthoDB" id="3437960at2759"/>
<keyword evidence="14" id="KW-1185">Reference proteome</keyword>
<dbReference type="FunFam" id="3.30.160.60:FF:000624">
    <property type="entry name" value="zinc finger protein 697"/>
    <property type="match status" value="1"/>
</dbReference>
<feature type="compositionally biased region" description="Gly residues" evidence="11">
    <location>
        <begin position="439"/>
        <end position="452"/>
    </location>
</feature>
<dbReference type="FunFam" id="3.30.160.60:FF:000030">
    <property type="entry name" value="Zinc finger protein 628"/>
    <property type="match status" value="1"/>
</dbReference>
<dbReference type="GO" id="GO:0008270">
    <property type="term" value="F:zinc ion binding"/>
    <property type="evidence" value="ECO:0007669"/>
    <property type="project" value="UniProtKB-KW"/>
</dbReference>
<evidence type="ECO:0000313" key="13">
    <source>
        <dbReference type="EMBL" id="ODN01107.1"/>
    </source>
</evidence>
<keyword evidence="3" id="KW-0677">Repeat</keyword>
<name>A0A1D2N781_ORCCI</name>
<keyword evidence="4 10" id="KW-0863">Zinc-finger</keyword>
<keyword evidence="5" id="KW-0862">Zinc</keyword>
<dbReference type="InterPro" id="IPR013087">
    <property type="entry name" value="Znf_C2H2_type"/>
</dbReference>
<keyword evidence="8" id="KW-0804">Transcription</keyword>
<feature type="compositionally biased region" description="Polar residues" evidence="11">
    <location>
        <begin position="290"/>
        <end position="299"/>
    </location>
</feature>
<evidence type="ECO:0000256" key="7">
    <source>
        <dbReference type="ARBA" id="ARBA00023125"/>
    </source>
</evidence>
<dbReference type="GO" id="GO:0003677">
    <property type="term" value="F:DNA binding"/>
    <property type="evidence" value="ECO:0007669"/>
    <property type="project" value="UniProtKB-KW"/>
</dbReference>
<keyword evidence="2" id="KW-0479">Metal-binding</keyword>
<feature type="compositionally biased region" description="Low complexity" evidence="11">
    <location>
        <begin position="429"/>
        <end position="438"/>
    </location>
</feature>
<feature type="region of interest" description="Disordered" evidence="11">
    <location>
        <begin position="348"/>
        <end position="370"/>
    </location>
</feature>
<keyword evidence="6" id="KW-0805">Transcription regulation</keyword>
<evidence type="ECO:0000313" key="14">
    <source>
        <dbReference type="Proteomes" id="UP000094527"/>
    </source>
</evidence>
<dbReference type="InterPro" id="IPR036236">
    <property type="entry name" value="Znf_C2H2_sf"/>
</dbReference>
<evidence type="ECO:0000256" key="2">
    <source>
        <dbReference type="ARBA" id="ARBA00022723"/>
    </source>
</evidence>
<evidence type="ECO:0000256" key="9">
    <source>
        <dbReference type="ARBA" id="ARBA00023242"/>
    </source>
</evidence>
<feature type="compositionally biased region" description="Low complexity" evidence="11">
    <location>
        <begin position="266"/>
        <end position="276"/>
    </location>
</feature>
<keyword evidence="7" id="KW-0238">DNA-binding</keyword>
<evidence type="ECO:0000256" key="8">
    <source>
        <dbReference type="ARBA" id="ARBA00023163"/>
    </source>
</evidence>
<proteinExistence type="predicted"/>
<dbReference type="Pfam" id="PF00096">
    <property type="entry name" value="zf-C2H2"/>
    <property type="match status" value="4"/>
</dbReference>
<dbReference type="AlphaFoldDB" id="A0A1D2N781"/>
<dbReference type="SMART" id="SM00355">
    <property type="entry name" value="ZnF_C2H2"/>
    <property type="match status" value="5"/>
</dbReference>
<feature type="region of interest" description="Disordered" evidence="11">
    <location>
        <begin position="226"/>
        <end position="311"/>
    </location>
</feature>
<evidence type="ECO:0000256" key="10">
    <source>
        <dbReference type="PROSITE-ProRule" id="PRU00042"/>
    </source>
</evidence>
<dbReference type="SUPFAM" id="SSF57667">
    <property type="entry name" value="beta-beta-alpha zinc fingers"/>
    <property type="match status" value="3"/>
</dbReference>
<keyword evidence="9" id="KW-0539">Nucleus</keyword>
<evidence type="ECO:0000256" key="5">
    <source>
        <dbReference type="ARBA" id="ARBA00022833"/>
    </source>
</evidence>
<protein>
    <submittedName>
        <fullName evidence="13">Krueppel-related zinc finger protein 1</fullName>
    </submittedName>
</protein>
<feature type="compositionally biased region" description="Low complexity" evidence="11">
    <location>
        <begin position="80"/>
        <end position="92"/>
    </location>
</feature>
<comment type="subcellular location">
    <subcellularLocation>
        <location evidence="1">Nucleus</location>
    </subcellularLocation>
</comment>
<dbReference type="EMBL" id="LJIJ01000170">
    <property type="protein sequence ID" value="ODN01107.1"/>
    <property type="molecule type" value="Genomic_DNA"/>
</dbReference>
<dbReference type="OMA" id="TDIMTAS"/>